<dbReference type="InterPro" id="IPR051532">
    <property type="entry name" value="Ester_Hydrolysis_Enzymes"/>
</dbReference>
<feature type="transmembrane region" description="Helical" evidence="1">
    <location>
        <begin position="64"/>
        <end position="86"/>
    </location>
</feature>
<dbReference type="GO" id="GO:0004622">
    <property type="term" value="F:phosphatidylcholine lysophospholipase activity"/>
    <property type="evidence" value="ECO:0007669"/>
    <property type="project" value="TreeGrafter"/>
</dbReference>
<dbReference type="PANTHER" id="PTHR30383">
    <property type="entry name" value="THIOESTERASE 1/PROTEASE 1/LYSOPHOSPHOLIPASE L1"/>
    <property type="match status" value="1"/>
</dbReference>
<organism evidence="3 4">
    <name type="scientific">Marimonas arenosa</name>
    <dbReference type="NCBI Taxonomy" id="1795305"/>
    <lineage>
        <taxon>Bacteria</taxon>
        <taxon>Pseudomonadati</taxon>
        <taxon>Pseudomonadota</taxon>
        <taxon>Alphaproteobacteria</taxon>
        <taxon>Rhodobacterales</taxon>
        <taxon>Paracoccaceae</taxon>
        <taxon>Marimonas</taxon>
    </lineage>
</organism>
<keyword evidence="1" id="KW-1133">Transmembrane helix</keyword>
<comment type="caution">
    <text evidence="3">The sequence shown here is derived from an EMBL/GenBank/DDBJ whole genome shotgun (WGS) entry which is preliminary data.</text>
</comment>
<keyword evidence="4" id="KW-1185">Reference proteome</keyword>
<dbReference type="RefSeq" id="WP_306735223.1">
    <property type="nucleotide sequence ID" value="NZ_JANHAX010000002.1"/>
</dbReference>
<dbReference type="GO" id="GO:0042121">
    <property type="term" value="P:alginic acid biosynthetic process"/>
    <property type="evidence" value="ECO:0007669"/>
    <property type="project" value="UniProtKB-KW"/>
</dbReference>
<protein>
    <submittedName>
        <fullName evidence="3">GDSL-type esterase/lipase family protein</fullName>
    </submittedName>
</protein>
<accession>A0AAE3WB50</accession>
<dbReference type="Gene3D" id="3.40.50.1110">
    <property type="entry name" value="SGNH hydrolase"/>
    <property type="match status" value="1"/>
</dbReference>
<gene>
    <name evidence="3" type="ORF">NO357_08620</name>
</gene>
<dbReference type="InterPro" id="IPR013830">
    <property type="entry name" value="SGNH_hydro"/>
</dbReference>
<keyword evidence="1" id="KW-0812">Transmembrane</keyword>
<proteinExistence type="predicted"/>
<dbReference type="InterPro" id="IPR036514">
    <property type="entry name" value="SGNH_hydro_sf"/>
</dbReference>
<evidence type="ECO:0000256" key="1">
    <source>
        <dbReference type="SAM" id="Phobius"/>
    </source>
</evidence>
<feature type="domain" description="SGNH hydrolase-type esterase" evidence="2">
    <location>
        <begin position="149"/>
        <end position="361"/>
    </location>
</feature>
<dbReference type="Proteomes" id="UP001226762">
    <property type="component" value="Unassembled WGS sequence"/>
</dbReference>
<reference evidence="3" key="2">
    <citation type="submission" date="2023-02" db="EMBL/GenBank/DDBJ databases">
        <title>'Rhodoalgimonas zhirmunskyi' gen. nov., isolated from a red alga.</title>
        <authorList>
            <person name="Nedashkovskaya O.I."/>
            <person name="Otstavnykh N.Y."/>
            <person name="Bystritskaya E.P."/>
            <person name="Balabanova L.A."/>
            <person name="Isaeva M.P."/>
        </authorList>
    </citation>
    <scope>NUCLEOTIDE SEQUENCE</scope>
    <source>
        <strain evidence="3">KCTC 52189</strain>
    </source>
</reference>
<keyword evidence="1" id="KW-0472">Membrane</keyword>
<reference evidence="3" key="1">
    <citation type="submission" date="2022-07" db="EMBL/GenBank/DDBJ databases">
        <authorList>
            <person name="Otstavnykh N."/>
            <person name="Isaeva M."/>
            <person name="Bystritskaya E."/>
        </authorList>
    </citation>
    <scope>NUCLEOTIDE SEQUENCE</scope>
    <source>
        <strain evidence="3">KCTC 52189</strain>
    </source>
</reference>
<name>A0AAE3WB50_9RHOB</name>
<evidence type="ECO:0000313" key="3">
    <source>
        <dbReference type="EMBL" id="MDQ2089956.1"/>
    </source>
</evidence>
<dbReference type="EMBL" id="JANHAX010000002">
    <property type="protein sequence ID" value="MDQ2089956.1"/>
    <property type="molecule type" value="Genomic_DNA"/>
</dbReference>
<dbReference type="AlphaFoldDB" id="A0AAE3WB50"/>
<dbReference type="Pfam" id="PF13472">
    <property type="entry name" value="Lipase_GDSL_2"/>
    <property type="match status" value="1"/>
</dbReference>
<evidence type="ECO:0000259" key="2">
    <source>
        <dbReference type="Pfam" id="PF13472"/>
    </source>
</evidence>
<dbReference type="GO" id="GO:0042597">
    <property type="term" value="C:periplasmic space"/>
    <property type="evidence" value="ECO:0007669"/>
    <property type="project" value="UniProtKB-SubCell"/>
</dbReference>
<sequence>MSRQSSRIVRAVCIVVGLLLTALAFSDSPVAGGEGFGMVETLVLSVGVLTIFIGVVLSRFASTYLLVLASTIITLVLAEFVLKALLGPSYYTAYAFDQRYLFKLEPNVSRAYVHHPANGGHTVVYKVNSDGFRGPDLIETGTKPRIVVYGDSFIHAEYTELPETFPVQLANQLSSAHGLEAEVINAGVAGYGPDQILRRLENEIEPLNPDLVVVALFSGNDFGDLLRNRLYRLSDDDRLVENDFRLSEAQQRQIKLNRAEPVLLKLLKETKNKLLSPEDEAFVFDKRQWIEDALAQHLAEYQSYVARGDNTVGEFGVDPYSADIALLPESPSAGYKIQLLDRIVARMKRVAEAHAVPIVAVIIPHPVDLLDGDHDSGWVNKAKYSEYSPTRLSDAMVSITVNSSIPTLNLFPVFKQTDVKSHFLRGGDDHWNSVGQKLAAEAVATFLSENGLLDALSE</sequence>
<dbReference type="SUPFAM" id="SSF52266">
    <property type="entry name" value="SGNH hydrolase"/>
    <property type="match status" value="1"/>
</dbReference>
<dbReference type="GO" id="GO:0016740">
    <property type="term" value="F:transferase activity"/>
    <property type="evidence" value="ECO:0007669"/>
    <property type="project" value="UniProtKB-KW"/>
</dbReference>
<dbReference type="PANTHER" id="PTHR30383:SF5">
    <property type="entry name" value="SGNH HYDROLASE-TYPE ESTERASE DOMAIN-CONTAINING PROTEIN"/>
    <property type="match status" value="1"/>
</dbReference>
<evidence type="ECO:0000313" key="4">
    <source>
        <dbReference type="Proteomes" id="UP001226762"/>
    </source>
</evidence>
<feature type="transmembrane region" description="Helical" evidence="1">
    <location>
        <begin position="36"/>
        <end position="57"/>
    </location>
</feature>